<evidence type="ECO:0000313" key="1">
    <source>
        <dbReference type="EMBL" id="TDY49950.1"/>
    </source>
</evidence>
<dbReference type="EMBL" id="SORE01000010">
    <property type="protein sequence ID" value="TDY49950.1"/>
    <property type="molecule type" value="Genomic_DNA"/>
</dbReference>
<name>A0A4R8LQV8_9BURK</name>
<reference evidence="1 2" key="1">
    <citation type="submission" date="2019-03" db="EMBL/GenBank/DDBJ databases">
        <title>Genomic Encyclopedia of Type Strains, Phase III (KMG-III): the genomes of soil and plant-associated and newly described type strains.</title>
        <authorList>
            <person name="Whitman W."/>
        </authorList>
    </citation>
    <scope>NUCLEOTIDE SEQUENCE [LARGE SCALE GENOMIC DNA]</scope>
    <source>
        <strain evidence="1 2">LMG 29544</strain>
    </source>
</reference>
<organism evidence="1 2">
    <name type="scientific">Paraburkholderia rhizosphaerae</name>
    <dbReference type="NCBI Taxonomy" id="480658"/>
    <lineage>
        <taxon>Bacteria</taxon>
        <taxon>Pseudomonadati</taxon>
        <taxon>Pseudomonadota</taxon>
        <taxon>Betaproteobacteria</taxon>
        <taxon>Burkholderiales</taxon>
        <taxon>Burkholderiaceae</taxon>
        <taxon>Paraburkholderia</taxon>
    </lineage>
</organism>
<protein>
    <submittedName>
        <fullName evidence="1">Uncharacterized protein</fullName>
    </submittedName>
</protein>
<keyword evidence="2" id="KW-1185">Reference proteome</keyword>
<proteinExistence type="predicted"/>
<comment type="caution">
    <text evidence="1">The sequence shown here is derived from an EMBL/GenBank/DDBJ whole genome shotgun (WGS) entry which is preliminary data.</text>
</comment>
<dbReference type="Proteomes" id="UP000295509">
    <property type="component" value="Unassembled WGS sequence"/>
</dbReference>
<sequence length="34" mass="3680">MSPREAAPLLVARKNCGLKMSWTTNESGCVTNTI</sequence>
<dbReference type="AlphaFoldDB" id="A0A4R8LQV8"/>
<accession>A0A4R8LQV8</accession>
<evidence type="ECO:0000313" key="2">
    <source>
        <dbReference type="Proteomes" id="UP000295509"/>
    </source>
</evidence>
<gene>
    <name evidence="1" type="ORF">BX592_110204</name>
</gene>